<dbReference type="EMBL" id="GL536034">
    <property type="protein sequence ID" value="EFQ88974.1"/>
    <property type="molecule type" value="Genomic_DNA"/>
</dbReference>
<proteinExistence type="predicted"/>
<dbReference type="KEGG" id="pte:PTT_14935"/>
<gene>
    <name evidence="1" type="ORF">PTT_14935</name>
</gene>
<dbReference type="Proteomes" id="UP000001067">
    <property type="component" value="Unassembled WGS sequence"/>
</dbReference>
<evidence type="ECO:0000313" key="1">
    <source>
        <dbReference type="EMBL" id="EFQ88974.1"/>
    </source>
</evidence>
<keyword evidence="2" id="KW-1185">Reference proteome</keyword>
<dbReference type="HOGENOM" id="CLU_1816776_0_0_1"/>
<accession>E3RZ83</accession>
<protein>
    <submittedName>
        <fullName evidence="1">Uncharacterized protein</fullName>
    </submittedName>
</protein>
<reference evidence="1 2" key="1">
    <citation type="journal article" date="2010" name="Genome Biol.">
        <title>A first genome assembly of the barley fungal pathogen Pyrenophora teres f. teres.</title>
        <authorList>
            <person name="Ellwood S.R."/>
            <person name="Liu Z."/>
            <person name="Syme R.A."/>
            <person name="Lai Z."/>
            <person name="Hane J.K."/>
            <person name="Keiper F."/>
            <person name="Moffat C.S."/>
            <person name="Oliver R.P."/>
            <person name="Friesen T.L."/>
        </authorList>
    </citation>
    <scope>NUCLEOTIDE SEQUENCE [LARGE SCALE GENOMIC DNA]</scope>
    <source>
        <strain evidence="1 2">0-1</strain>
    </source>
</reference>
<evidence type="ECO:0000313" key="2">
    <source>
        <dbReference type="Proteomes" id="UP000001067"/>
    </source>
</evidence>
<sequence>MKTGPYGFVISNDRVRTFCFIQERTGSKLGNGRFGLHTSIDADGVITEHGLAATEEEIKDEPVNSWGLMREDSRQTYRKKKKERTEERDRVKNFRDWCIGIHDVHGELYNNSSRFDTMPPFDLEPLIKLYGKAHRSLSKIVT</sequence>
<organism evidence="2">
    <name type="scientific">Pyrenophora teres f. teres (strain 0-1)</name>
    <name type="common">Barley net blotch fungus</name>
    <name type="synonym">Drechslera teres f. teres</name>
    <dbReference type="NCBI Taxonomy" id="861557"/>
    <lineage>
        <taxon>Eukaryota</taxon>
        <taxon>Fungi</taxon>
        <taxon>Dikarya</taxon>
        <taxon>Ascomycota</taxon>
        <taxon>Pezizomycotina</taxon>
        <taxon>Dothideomycetes</taxon>
        <taxon>Pleosporomycetidae</taxon>
        <taxon>Pleosporales</taxon>
        <taxon>Pleosporineae</taxon>
        <taxon>Pleosporaceae</taxon>
        <taxon>Pyrenophora</taxon>
    </lineage>
</organism>
<dbReference type="AlphaFoldDB" id="E3RZ83"/>
<dbReference type="OrthoDB" id="3693768at2759"/>
<name>E3RZ83_PYRTT</name>